<keyword evidence="5" id="KW-0472">Membrane</keyword>
<keyword evidence="2 3" id="KW-0067">ATP-binding</keyword>
<evidence type="ECO:0000259" key="6">
    <source>
        <dbReference type="PROSITE" id="PS50901"/>
    </source>
</evidence>
<dbReference type="Proteomes" id="UP000583419">
    <property type="component" value="Unassembled WGS sequence"/>
</dbReference>
<evidence type="ECO:0000313" key="8">
    <source>
        <dbReference type="Proteomes" id="UP000583419"/>
    </source>
</evidence>
<sequence>MAVMMGLEGRWPWMIMVIPGLLGCLASAALMFDNMRDETHRSGDVDEAAQVPSLEHTPPVRPDDLPQPPVLEDMLTGGDDPLAWRVFVRRWMDGPTLRVPVGCAHDGHTMRLDIGKQGPHALVAGTTGSGKSVLLQAWCLALASANPPSRLNFVFLDFKGGATFHHLATLPHCVGNVSDLDLAHATRALIALERELRRREQLVAQAGCTALDELDNPPPRLVIVADEFHAVRAMLPDYLDRVTRITSLGRSLGMHLIACTQNPLGQVSADMKANISLHVCLRVNDAVQSSEMLGSGVGQAISPRCPGAAYGYDGDCLQPFRCCAIGDIRRLTRQIMLACRFVGEHQPAPLFSSPLPDVVDVLPITPDPRSVVDDVAMAVSIGIEDDDTVWHVARLRLDRGNIAIIGRSGGGRSSVLGLVADEARRVGLRVMDVCDTAWRDMPPLPRVPHMSPGRHRHGIRELWVADDADELLDPLNDDPAAVRLRAGLRDGNVTVALVAGTARHISVQDAPIRIVFPTGDRAHDVMLGIPPAMLSKLSHDDYAVDGRCVLLDGARASITQCLRYQHLQNDDISVGATS</sequence>
<keyword evidence="7" id="KW-0131">Cell cycle</keyword>
<dbReference type="SUPFAM" id="SSF52540">
    <property type="entry name" value="P-loop containing nucleoside triphosphate hydrolases"/>
    <property type="match status" value="1"/>
</dbReference>
<dbReference type="InterPro" id="IPR027417">
    <property type="entry name" value="P-loop_NTPase"/>
</dbReference>
<organism evidence="7 8">
    <name type="scientific">Bifidobacterium boum</name>
    <dbReference type="NCBI Taxonomy" id="78343"/>
    <lineage>
        <taxon>Bacteria</taxon>
        <taxon>Bacillati</taxon>
        <taxon>Actinomycetota</taxon>
        <taxon>Actinomycetes</taxon>
        <taxon>Bifidobacteriales</taxon>
        <taxon>Bifidobacteriaceae</taxon>
        <taxon>Bifidobacterium</taxon>
    </lineage>
</organism>
<evidence type="ECO:0000256" key="2">
    <source>
        <dbReference type="ARBA" id="ARBA00022840"/>
    </source>
</evidence>
<evidence type="ECO:0000256" key="5">
    <source>
        <dbReference type="SAM" id="Phobius"/>
    </source>
</evidence>
<evidence type="ECO:0000256" key="4">
    <source>
        <dbReference type="SAM" id="MobiDB-lite"/>
    </source>
</evidence>
<feature type="domain" description="FtsK" evidence="6">
    <location>
        <begin position="107"/>
        <end position="290"/>
    </location>
</feature>
<dbReference type="AlphaFoldDB" id="A0A848D2E5"/>
<dbReference type="Pfam" id="PF01580">
    <property type="entry name" value="FtsK_SpoIIIE"/>
    <property type="match status" value="1"/>
</dbReference>
<dbReference type="GO" id="GO:0051301">
    <property type="term" value="P:cell division"/>
    <property type="evidence" value="ECO:0007669"/>
    <property type="project" value="UniProtKB-KW"/>
</dbReference>
<feature type="region of interest" description="Disordered" evidence="4">
    <location>
        <begin position="41"/>
        <end position="66"/>
    </location>
</feature>
<evidence type="ECO:0000313" key="7">
    <source>
        <dbReference type="EMBL" id="NMF02204.1"/>
    </source>
</evidence>
<gene>
    <name evidence="7" type="ORF">HF843_03255</name>
</gene>
<feature type="binding site" evidence="3">
    <location>
        <begin position="125"/>
        <end position="132"/>
    </location>
    <ligand>
        <name>ATP</name>
        <dbReference type="ChEBI" id="CHEBI:30616"/>
    </ligand>
</feature>
<accession>A0A848D2E5</accession>
<dbReference type="GO" id="GO:0005524">
    <property type="term" value="F:ATP binding"/>
    <property type="evidence" value="ECO:0007669"/>
    <property type="project" value="UniProtKB-UniRule"/>
</dbReference>
<dbReference type="RefSeq" id="WP_168973376.1">
    <property type="nucleotide sequence ID" value="NZ_JABAGJ010000003.1"/>
</dbReference>
<comment type="caution">
    <text evidence="7">The sequence shown here is derived from an EMBL/GenBank/DDBJ whole genome shotgun (WGS) entry which is preliminary data.</text>
</comment>
<dbReference type="PANTHER" id="PTHR22683:SF1">
    <property type="entry name" value="TYPE VII SECRETION SYSTEM PROTEIN ESSC"/>
    <property type="match status" value="1"/>
</dbReference>
<protein>
    <submittedName>
        <fullName evidence="7">Cell division protein FtsK</fullName>
    </submittedName>
</protein>
<dbReference type="InterPro" id="IPR050206">
    <property type="entry name" value="FtsK/SpoIIIE/SftA"/>
</dbReference>
<reference evidence="7 8" key="1">
    <citation type="submission" date="2020-04" db="EMBL/GenBank/DDBJ databases">
        <authorList>
            <person name="Hitch T.C.A."/>
            <person name="Wylensek D."/>
            <person name="Clavel T."/>
        </authorList>
    </citation>
    <scope>NUCLEOTIDE SEQUENCE [LARGE SCALE GENOMIC DNA]</scope>
    <source>
        <strain evidence="7 8">WCA-130-P53-4B</strain>
    </source>
</reference>
<feature type="transmembrane region" description="Helical" evidence="5">
    <location>
        <begin position="12"/>
        <end position="32"/>
    </location>
</feature>
<proteinExistence type="predicted"/>
<dbReference type="EMBL" id="JABAGJ010000003">
    <property type="protein sequence ID" value="NMF02204.1"/>
    <property type="molecule type" value="Genomic_DNA"/>
</dbReference>
<name>A0A848D2E5_9BIFI</name>
<dbReference type="PROSITE" id="PS50901">
    <property type="entry name" value="FTSK"/>
    <property type="match status" value="1"/>
</dbReference>
<keyword evidence="7" id="KW-0132">Cell division</keyword>
<evidence type="ECO:0000256" key="1">
    <source>
        <dbReference type="ARBA" id="ARBA00022741"/>
    </source>
</evidence>
<evidence type="ECO:0000256" key="3">
    <source>
        <dbReference type="PROSITE-ProRule" id="PRU00289"/>
    </source>
</evidence>
<dbReference type="InterPro" id="IPR002543">
    <property type="entry name" value="FtsK_dom"/>
</dbReference>
<dbReference type="PANTHER" id="PTHR22683">
    <property type="entry name" value="SPORULATION PROTEIN RELATED"/>
    <property type="match status" value="1"/>
</dbReference>
<keyword evidence="1 3" id="KW-0547">Nucleotide-binding</keyword>
<dbReference type="CDD" id="cd01127">
    <property type="entry name" value="TrwB_TraG_TraD_VirD4"/>
    <property type="match status" value="1"/>
</dbReference>
<dbReference type="Gene3D" id="3.40.50.300">
    <property type="entry name" value="P-loop containing nucleotide triphosphate hydrolases"/>
    <property type="match status" value="1"/>
</dbReference>
<keyword evidence="5" id="KW-0812">Transmembrane</keyword>
<dbReference type="GO" id="GO:0003677">
    <property type="term" value="F:DNA binding"/>
    <property type="evidence" value="ECO:0007669"/>
    <property type="project" value="InterPro"/>
</dbReference>
<keyword evidence="5" id="KW-1133">Transmembrane helix</keyword>